<name>A0A412WC98_9BACT</name>
<gene>
    <name evidence="1" type="ORF">DWW24_12325</name>
</gene>
<dbReference type="Proteomes" id="UP000283426">
    <property type="component" value="Unassembled WGS sequence"/>
</dbReference>
<accession>A0A412WC98</accession>
<reference evidence="1 2" key="1">
    <citation type="submission" date="2018-08" db="EMBL/GenBank/DDBJ databases">
        <title>A genome reference for cultivated species of the human gut microbiota.</title>
        <authorList>
            <person name="Zou Y."/>
            <person name="Xue W."/>
            <person name="Luo G."/>
        </authorList>
    </citation>
    <scope>NUCLEOTIDE SEQUENCE [LARGE SCALE GENOMIC DNA]</scope>
    <source>
        <strain evidence="1 2">AF14-6AC</strain>
    </source>
</reference>
<sequence length="235" mass="28044">MKALKELWSRYERLFENNPVLNEIFMRGFCYSEVSRRDILVMGINPSFRQQENETVKNCKCLSFKYDNVKSNDRYFRQIRNFVGNLDNKTDYLDVFNYRETVQKKVFTFLNDKTGVKFLAENLLITQLQIEQVVKPKLIIVKNKDAWMFWGRYAAEYQYENCIWMGYILQKVKDTDCGEVYQIKGLIDNRQRVGYDCLKETQLIGTLILFTKHYQYCKAAERPTAAIIQELYNLI</sequence>
<evidence type="ECO:0000313" key="1">
    <source>
        <dbReference type="EMBL" id="RGV24930.1"/>
    </source>
</evidence>
<evidence type="ECO:0000313" key="2">
    <source>
        <dbReference type="Proteomes" id="UP000283426"/>
    </source>
</evidence>
<dbReference type="RefSeq" id="WP_118108228.1">
    <property type="nucleotide sequence ID" value="NZ_QRYW01000025.1"/>
</dbReference>
<proteinExistence type="predicted"/>
<dbReference type="EMBL" id="QRYW01000025">
    <property type="protein sequence ID" value="RGV24930.1"/>
    <property type="molecule type" value="Genomic_DNA"/>
</dbReference>
<protein>
    <submittedName>
        <fullName evidence="1">Uncharacterized protein</fullName>
    </submittedName>
</protein>
<comment type="caution">
    <text evidence="1">The sequence shown here is derived from an EMBL/GenBank/DDBJ whole genome shotgun (WGS) entry which is preliminary data.</text>
</comment>
<organism evidence="1 2">
    <name type="scientific">Odoribacter splanchnicus</name>
    <dbReference type="NCBI Taxonomy" id="28118"/>
    <lineage>
        <taxon>Bacteria</taxon>
        <taxon>Pseudomonadati</taxon>
        <taxon>Bacteroidota</taxon>
        <taxon>Bacteroidia</taxon>
        <taxon>Bacteroidales</taxon>
        <taxon>Odoribacteraceae</taxon>
        <taxon>Odoribacter</taxon>
    </lineage>
</organism>
<dbReference type="AlphaFoldDB" id="A0A412WC98"/>